<proteinExistence type="predicted"/>
<dbReference type="Proteomes" id="UP000789702">
    <property type="component" value="Unassembled WGS sequence"/>
</dbReference>
<feature type="non-terminal residue" evidence="1">
    <location>
        <position position="1"/>
    </location>
</feature>
<name>A0ACA9L1L6_9GLOM</name>
<keyword evidence="2" id="KW-1185">Reference proteome</keyword>
<accession>A0ACA9L1L6</accession>
<organism evidence="1 2">
    <name type="scientific">Dentiscutata heterogama</name>
    <dbReference type="NCBI Taxonomy" id="1316150"/>
    <lineage>
        <taxon>Eukaryota</taxon>
        <taxon>Fungi</taxon>
        <taxon>Fungi incertae sedis</taxon>
        <taxon>Mucoromycota</taxon>
        <taxon>Glomeromycotina</taxon>
        <taxon>Glomeromycetes</taxon>
        <taxon>Diversisporales</taxon>
        <taxon>Gigasporaceae</taxon>
        <taxon>Dentiscutata</taxon>
    </lineage>
</organism>
<evidence type="ECO:0000313" key="2">
    <source>
        <dbReference type="Proteomes" id="UP000789702"/>
    </source>
</evidence>
<sequence>NSIKLMLQSEDFLYKVKFKEIPKNINFQSTQTKGYKFVYYAFPNCDSILKITSKFVSRFDVIINSTQRKYSFEKGKDSFYKLLDRYSKIIKNIHEKDSQYYLKNSTSENFFCLTITNIFFKDLYSYYRFREMVMKFLKQKSGSFLLTFKDDNFDIKLILNGLDINYDYEEEVSLKRNIFFTCNQDRNYLLKVNFDVIEGNINEDTDEIVFN</sequence>
<dbReference type="EMBL" id="CAJVPU010002699">
    <property type="protein sequence ID" value="CAG8505951.1"/>
    <property type="molecule type" value="Genomic_DNA"/>
</dbReference>
<evidence type="ECO:0000313" key="1">
    <source>
        <dbReference type="EMBL" id="CAG8505951.1"/>
    </source>
</evidence>
<protein>
    <submittedName>
        <fullName evidence="1">16126_t:CDS:1</fullName>
    </submittedName>
</protein>
<gene>
    <name evidence="1" type="ORF">DHETER_LOCUS3228</name>
</gene>
<comment type="caution">
    <text evidence="1">The sequence shown here is derived from an EMBL/GenBank/DDBJ whole genome shotgun (WGS) entry which is preliminary data.</text>
</comment>
<reference evidence="1" key="1">
    <citation type="submission" date="2021-06" db="EMBL/GenBank/DDBJ databases">
        <authorList>
            <person name="Kallberg Y."/>
            <person name="Tangrot J."/>
            <person name="Rosling A."/>
        </authorList>
    </citation>
    <scope>NUCLEOTIDE SEQUENCE</scope>
    <source>
        <strain evidence="1">IL203A</strain>
    </source>
</reference>